<proteinExistence type="predicted"/>
<organism evidence="2 3">
    <name type="scientific">Rhinocladiella mackenziei CBS 650.93</name>
    <dbReference type="NCBI Taxonomy" id="1442369"/>
    <lineage>
        <taxon>Eukaryota</taxon>
        <taxon>Fungi</taxon>
        <taxon>Dikarya</taxon>
        <taxon>Ascomycota</taxon>
        <taxon>Pezizomycotina</taxon>
        <taxon>Eurotiomycetes</taxon>
        <taxon>Chaetothyriomycetidae</taxon>
        <taxon>Chaetothyriales</taxon>
        <taxon>Herpotrichiellaceae</taxon>
        <taxon>Rhinocladiella</taxon>
    </lineage>
</organism>
<dbReference type="InterPro" id="IPR036047">
    <property type="entry name" value="F-box-like_dom_sf"/>
</dbReference>
<dbReference type="GeneID" id="25289159"/>
<feature type="region of interest" description="Disordered" evidence="1">
    <location>
        <begin position="1"/>
        <end position="45"/>
    </location>
</feature>
<dbReference type="CDD" id="cd09917">
    <property type="entry name" value="F-box_SF"/>
    <property type="match status" value="1"/>
</dbReference>
<dbReference type="VEuPathDB" id="FungiDB:Z518_01088"/>
<dbReference type="RefSeq" id="XP_013277143.1">
    <property type="nucleotide sequence ID" value="XM_013421689.1"/>
</dbReference>
<sequence length="495" mass="57812">MTERTHHTDESHLQHRYPPSKSASRLTNGDCSGLNNNAPDGKECPQIDISEQSQARIPASTSLLGFTSLMFNLEQQHNSMSAASSMNRSRGVRNQRDRQGPFLSVLPQDLHYHLATQYLDFDTLLALRQTCRTFHDLLTPDLIRRIRSKFIQKCLDNEAQQYREFRTIYPRQRFGHLWDLLYAAFDLRIIERPAQELRCYGCLEVKPLWCFVERMSNRGTGLGAKLAQDRMCKDCMRRYRDIEGQWWKENWVKKSDTVRKLSKGKRIRRWALEGRSLVNADEEIGVCSECGSCTFELWWGCATCFELEEKRRREEDLVDFDGVERKIAAMIDAWRIHREAKWRQRVGNRERRPRKWWAPRLGVTWGGSFSDRKAALVEWKDSKGHQKARQRSVGSKSATDSAWRAADLNPLPKSRRQVRCSSCWVPNCPRRAYILGLADEGPMPRDRWCHGCQVDYDQRQQRKEERRLEMSKNVDAGGIFSDQWNDGLGCLFDQS</sequence>
<feature type="compositionally biased region" description="Basic and acidic residues" evidence="1">
    <location>
        <begin position="1"/>
        <end position="13"/>
    </location>
</feature>
<dbReference type="HOGENOM" id="CLU_045416_0_0_1"/>
<keyword evidence="3" id="KW-1185">Reference proteome</keyword>
<protein>
    <recommendedName>
        <fullName evidence="4">F-box domain-containing protein</fullName>
    </recommendedName>
</protein>
<name>A0A0D2G5F1_9EURO</name>
<feature type="compositionally biased region" description="Polar residues" evidence="1">
    <location>
        <begin position="21"/>
        <end position="38"/>
    </location>
</feature>
<evidence type="ECO:0000313" key="2">
    <source>
        <dbReference type="EMBL" id="KIX10007.1"/>
    </source>
</evidence>
<evidence type="ECO:0000256" key="1">
    <source>
        <dbReference type="SAM" id="MobiDB-lite"/>
    </source>
</evidence>
<feature type="region of interest" description="Disordered" evidence="1">
    <location>
        <begin position="381"/>
        <end position="408"/>
    </location>
</feature>
<gene>
    <name evidence="2" type="ORF">Z518_01088</name>
</gene>
<evidence type="ECO:0008006" key="4">
    <source>
        <dbReference type="Google" id="ProtNLM"/>
    </source>
</evidence>
<reference evidence="2 3" key="1">
    <citation type="submission" date="2015-01" db="EMBL/GenBank/DDBJ databases">
        <title>The Genome Sequence of Rhinocladiella mackenzie CBS 650.93.</title>
        <authorList>
            <consortium name="The Broad Institute Genomics Platform"/>
            <person name="Cuomo C."/>
            <person name="de Hoog S."/>
            <person name="Gorbushina A."/>
            <person name="Stielow B."/>
            <person name="Teixiera M."/>
            <person name="Abouelleil A."/>
            <person name="Chapman S.B."/>
            <person name="Priest M."/>
            <person name="Young S.K."/>
            <person name="Wortman J."/>
            <person name="Nusbaum C."/>
            <person name="Birren B."/>
        </authorList>
    </citation>
    <scope>NUCLEOTIDE SEQUENCE [LARGE SCALE GENOMIC DNA]</scope>
    <source>
        <strain evidence="2 3">CBS 650.93</strain>
    </source>
</reference>
<dbReference type="EMBL" id="KN847475">
    <property type="protein sequence ID" value="KIX10007.1"/>
    <property type="molecule type" value="Genomic_DNA"/>
</dbReference>
<accession>A0A0D2G5F1</accession>
<evidence type="ECO:0000313" key="3">
    <source>
        <dbReference type="Proteomes" id="UP000053617"/>
    </source>
</evidence>
<dbReference type="Proteomes" id="UP000053617">
    <property type="component" value="Unassembled WGS sequence"/>
</dbReference>
<dbReference type="OrthoDB" id="4139867at2759"/>
<dbReference type="AlphaFoldDB" id="A0A0D2G5F1"/>
<dbReference type="SUPFAM" id="SSF81383">
    <property type="entry name" value="F-box domain"/>
    <property type="match status" value="1"/>
</dbReference>